<evidence type="ECO:0000313" key="3">
    <source>
        <dbReference type="Proteomes" id="UP001366166"/>
    </source>
</evidence>
<keyword evidence="3" id="KW-1185">Reference proteome</keyword>
<reference evidence="3" key="1">
    <citation type="journal article" date="2023" name="Arch. Microbiol.">
        <title>Desulfoferula mesophilus gen. nov. sp. nov., a mesophilic sulfate-reducing bacterium isolated from a brackish lake sediment.</title>
        <authorList>
            <person name="Watanabe T."/>
            <person name="Yabe T."/>
            <person name="Tsuji J.M."/>
            <person name="Fukui M."/>
        </authorList>
    </citation>
    <scope>NUCLEOTIDE SEQUENCE [LARGE SCALE GENOMIC DNA]</scope>
    <source>
        <strain evidence="3">12FAK</strain>
    </source>
</reference>
<accession>A0AAU9EP55</accession>
<evidence type="ECO:0000256" key="1">
    <source>
        <dbReference type="SAM" id="MobiDB-lite"/>
    </source>
</evidence>
<evidence type="ECO:0000313" key="2">
    <source>
        <dbReference type="EMBL" id="BEQ15656.1"/>
    </source>
</evidence>
<feature type="region of interest" description="Disordered" evidence="1">
    <location>
        <begin position="1"/>
        <end position="33"/>
    </location>
</feature>
<dbReference type="RefSeq" id="WP_338600353.1">
    <property type="nucleotide sequence ID" value="NZ_AP028679.1"/>
</dbReference>
<dbReference type="EMBL" id="AP028679">
    <property type="protein sequence ID" value="BEQ15656.1"/>
    <property type="molecule type" value="Genomic_DNA"/>
</dbReference>
<protein>
    <recommendedName>
        <fullName evidence="4">Rho termination factor N-terminal domain-containing protein</fullName>
    </recommendedName>
</protein>
<dbReference type="AlphaFoldDB" id="A0AAU9EP55"/>
<proteinExistence type="predicted"/>
<feature type="compositionally biased region" description="Acidic residues" evidence="1">
    <location>
        <begin position="1"/>
        <end position="16"/>
    </location>
</feature>
<organism evidence="2 3">
    <name type="scientific">Desulfoferula mesophila</name>
    <dbReference type="NCBI Taxonomy" id="3058419"/>
    <lineage>
        <taxon>Bacteria</taxon>
        <taxon>Pseudomonadati</taxon>
        <taxon>Thermodesulfobacteriota</taxon>
        <taxon>Desulfarculia</taxon>
        <taxon>Desulfarculales</taxon>
        <taxon>Desulfarculaceae</taxon>
        <taxon>Desulfoferula</taxon>
    </lineage>
</organism>
<sequence length="135" mass="14946">MADEETLQDQTSEEPAAEAAQDDVIIVEVPDPPKPLEKMTAKELREYALQIGNIVGVHSMNKEELLKAIKEAIGIDDASGAKLFAKEIAKVKVEIRALKSDRDKAREEGNSKQVDILRKRIGRLKKKTRRLSAAG</sequence>
<dbReference type="KEGG" id="dmp:FAK_27220"/>
<dbReference type="Proteomes" id="UP001366166">
    <property type="component" value="Chromosome"/>
</dbReference>
<evidence type="ECO:0008006" key="4">
    <source>
        <dbReference type="Google" id="ProtNLM"/>
    </source>
</evidence>
<gene>
    <name evidence="2" type="ORF">FAK_27220</name>
</gene>
<name>A0AAU9EP55_9BACT</name>